<proteinExistence type="predicted"/>
<evidence type="ECO:0000313" key="3">
    <source>
        <dbReference type="Proteomes" id="UP000244903"/>
    </source>
</evidence>
<reference evidence="2 3" key="1">
    <citation type="submission" date="2016-04" db="EMBL/GenBank/DDBJ databases">
        <title>Complete genome sequence of the haloalkaliphilic hydrocarbon-degrading bacterium Dietzia psychralcaliphila ILA-1T, isolated from a drain of a fish product-processing plant.</title>
        <authorList>
            <person name="Zhao J."/>
            <person name="Hu B."/>
            <person name="Geng S."/>
            <person name="Nie Y."/>
            <person name="Tang Y."/>
        </authorList>
    </citation>
    <scope>NUCLEOTIDE SEQUENCE [LARGE SCALE GENOMIC DNA]</scope>
    <source>
        <strain evidence="2 3">ILA-1</strain>
    </source>
</reference>
<keyword evidence="3" id="KW-1185">Reference proteome</keyword>
<name>A0AAD0JTI3_9ACTN</name>
<accession>A0AAD0JTI3</accession>
<organism evidence="2 3">
    <name type="scientific">Dietzia psychralcaliphila</name>
    <dbReference type="NCBI Taxonomy" id="139021"/>
    <lineage>
        <taxon>Bacteria</taxon>
        <taxon>Bacillati</taxon>
        <taxon>Actinomycetota</taxon>
        <taxon>Actinomycetes</taxon>
        <taxon>Mycobacteriales</taxon>
        <taxon>Dietziaceae</taxon>
        <taxon>Dietzia</taxon>
    </lineage>
</organism>
<evidence type="ECO:0000313" key="2">
    <source>
        <dbReference type="EMBL" id="AWH95303.1"/>
    </source>
</evidence>
<gene>
    <name evidence="2" type="ORF">A6048_07165</name>
</gene>
<dbReference type="KEGG" id="dpc:A6048_07165"/>
<feature type="region of interest" description="Disordered" evidence="1">
    <location>
        <begin position="1"/>
        <end position="64"/>
    </location>
</feature>
<dbReference type="EMBL" id="CP015453">
    <property type="protein sequence ID" value="AWH95303.1"/>
    <property type="molecule type" value="Genomic_DNA"/>
</dbReference>
<protein>
    <submittedName>
        <fullName evidence="2">Uncharacterized protein</fullName>
    </submittedName>
</protein>
<evidence type="ECO:0000256" key="1">
    <source>
        <dbReference type="SAM" id="MobiDB-lite"/>
    </source>
</evidence>
<dbReference type="AlphaFoldDB" id="A0AAD0JTI3"/>
<dbReference type="Proteomes" id="UP000244903">
    <property type="component" value="Chromosome"/>
</dbReference>
<feature type="compositionally biased region" description="Low complexity" evidence="1">
    <location>
        <begin position="36"/>
        <end position="47"/>
    </location>
</feature>
<sequence>MPDSSWASVDRVSTPGPTPLPGPAGPDVDELRSAFDDLLSDSVGPSSGDDHGGDSDGGVVRDDQVGALDAAHELLARALSALDSAR</sequence>
<feature type="compositionally biased region" description="Basic and acidic residues" evidence="1">
    <location>
        <begin position="48"/>
        <end position="64"/>
    </location>
</feature>